<dbReference type="HOGENOM" id="CLU_143533_0_0_6"/>
<evidence type="ECO:0000313" key="3">
    <source>
        <dbReference type="Proteomes" id="UP000000753"/>
    </source>
</evidence>
<protein>
    <submittedName>
        <fullName evidence="2">Uncharacterized protein</fullName>
    </submittedName>
</protein>
<dbReference type="AlphaFoldDB" id="B8CM46"/>
<feature type="region of interest" description="Disordered" evidence="1">
    <location>
        <begin position="21"/>
        <end position="109"/>
    </location>
</feature>
<sequence>MISLDSVYAMLARPPLREIKQKDGVKPVNNSAAITADSHEQPQAQLPPHLERRQSREDRRKKTSVLYQLDPSLERRKNYVEDRREDEQQTSMNKRDEDDSPFGHIDINV</sequence>
<keyword evidence="3" id="KW-1185">Reference proteome</keyword>
<evidence type="ECO:0000256" key="1">
    <source>
        <dbReference type="SAM" id="MobiDB-lite"/>
    </source>
</evidence>
<feature type="compositionally biased region" description="Basic and acidic residues" evidence="1">
    <location>
        <begin position="49"/>
        <end position="60"/>
    </location>
</feature>
<evidence type="ECO:0000313" key="2">
    <source>
        <dbReference type="EMBL" id="ACJ28970.1"/>
    </source>
</evidence>
<feature type="compositionally biased region" description="Basic and acidic residues" evidence="1">
    <location>
        <begin position="72"/>
        <end position="97"/>
    </location>
</feature>
<dbReference type="RefSeq" id="WP_020912331.1">
    <property type="nucleotide sequence ID" value="NC_011566.1"/>
</dbReference>
<proteinExistence type="predicted"/>
<gene>
    <name evidence="2" type="ordered locus">swp_2220</name>
</gene>
<name>B8CM46_SHEPW</name>
<reference evidence="2 3" key="1">
    <citation type="journal article" date="2008" name="PLoS ONE">
        <title>Environmental adaptation: genomic analysis of the piezotolerant and psychrotolerant deep-sea iron reducing bacterium Shewanella piezotolerans WP3.</title>
        <authorList>
            <person name="Wang F."/>
            <person name="Wang J."/>
            <person name="Jian H."/>
            <person name="Zhang B."/>
            <person name="Li S."/>
            <person name="Wang F."/>
            <person name="Zeng X."/>
            <person name="Gao L."/>
            <person name="Bartlett D.H."/>
            <person name="Yu J."/>
            <person name="Hu S."/>
            <person name="Xiao X."/>
        </authorList>
    </citation>
    <scope>NUCLEOTIDE SEQUENCE [LARGE SCALE GENOMIC DNA]</scope>
    <source>
        <strain evidence="3">WP3 / JCM 13877</strain>
    </source>
</reference>
<dbReference type="KEGG" id="swp:swp_2220"/>
<accession>B8CM46</accession>
<dbReference type="Proteomes" id="UP000000753">
    <property type="component" value="Chromosome"/>
</dbReference>
<dbReference type="EMBL" id="CP000472">
    <property type="protein sequence ID" value="ACJ28970.1"/>
    <property type="molecule type" value="Genomic_DNA"/>
</dbReference>
<organism evidence="2 3">
    <name type="scientific">Shewanella piezotolerans (strain WP3 / JCM 13877)</name>
    <dbReference type="NCBI Taxonomy" id="225849"/>
    <lineage>
        <taxon>Bacteria</taxon>
        <taxon>Pseudomonadati</taxon>
        <taxon>Pseudomonadota</taxon>
        <taxon>Gammaproteobacteria</taxon>
        <taxon>Alteromonadales</taxon>
        <taxon>Shewanellaceae</taxon>
        <taxon>Shewanella</taxon>
    </lineage>
</organism>